<dbReference type="Gene3D" id="2.60.40.10">
    <property type="entry name" value="Immunoglobulins"/>
    <property type="match status" value="1"/>
</dbReference>
<gene>
    <name evidence="3" type="ORF">U0035_01490</name>
</gene>
<organism evidence="3 4">
    <name type="scientific">Niabella yanshanensis</name>
    <dbReference type="NCBI Taxonomy" id="577386"/>
    <lineage>
        <taxon>Bacteria</taxon>
        <taxon>Pseudomonadati</taxon>
        <taxon>Bacteroidota</taxon>
        <taxon>Chitinophagia</taxon>
        <taxon>Chitinophagales</taxon>
        <taxon>Chitinophagaceae</taxon>
        <taxon>Niabella</taxon>
    </lineage>
</organism>
<feature type="chain" id="PRO_5046763271" evidence="1">
    <location>
        <begin position="24"/>
        <end position="579"/>
    </location>
</feature>
<dbReference type="InterPro" id="IPR003961">
    <property type="entry name" value="FN3_dom"/>
</dbReference>
<dbReference type="Proteomes" id="UP001325680">
    <property type="component" value="Chromosome"/>
</dbReference>
<evidence type="ECO:0000313" key="4">
    <source>
        <dbReference type="Proteomes" id="UP001325680"/>
    </source>
</evidence>
<dbReference type="SMART" id="SM00060">
    <property type="entry name" value="FN3"/>
    <property type="match status" value="1"/>
</dbReference>
<keyword evidence="4" id="KW-1185">Reference proteome</keyword>
<evidence type="ECO:0000256" key="1">
    <source>
        <dbReference type="SAM" id="SignalP"/>
    </source>
</evidence>
<dbReference type="EMBL" id="CP139960">
    <property type="protein sequence ID" value="WQD38816.1"/>
    <property type="molecule type" value="Genomic_DNA"/>
</dbReference>
<dbReference type="SUPFAM" id="SSF49265">
    <property type="entry name" value="Fibronectin type III"/>
    <property type="match status" value="1"/>
</dbReference>
<name>A0ABZ0W9Q8_9BACT</name>
<dbReference type="PROSITE" id="PS50853">
    <property type="entry name" value="FN3"/>
    <property type="match status" value="1"/>
</dbReference>
<sequence>MKYLKLNSLALYLCLFVSLFSCRKEVSTPLQPEPVSNLQYAISDGRVNLTWQPSGGGYDAFQLELSRMADFSVINENIEVNGDIHQHSFWRLPLGETYHVRVRAASGQHGLFSDWTTLSFETVENNILYSIAEDKVTANGVTFNWSNLEESGSSQSRKITHMELRPFKGAVIRHNLSAQDLNARQTSVSSLAANMQYVATIYNDQFPLGTQTFATHAQPEGNTWKLEPYSNLVHAIKAARNNDILLLSEGIYNYATIEIPIDNKIITIKAAEGVKAKPRFYTRLLSLQGALSGLNLEGLEISGARLDNYKQELPDAADHQWNDWVVNHSNSQSLVSLKLDDCIVRNYHTGLFNLNGGTGKVMESVTINNSILHHLGADNETGVLNIGAAQLKKAVISNSTFYLANKIFVAIDAERNPNNVIDFTFKNNTVDSSFTAGGFDFKAVKAPSKCIFENNIFSNLTSGGNFFLNFAYTANNFEKRLAFTNFFKVRSKSTIYGSNSSNMPIHTWELRHPNTVWTEVTPGFIMNDANHANPNSIKEYPFSYDPQYKDKENGDFTVNATSPLRANAQGRTIGDPRWW</sequence>
<dbReference type="InterPro" id="IPR036116">
    <property type="entry name" value="FN3_sf"/>
</dbReference>
<reference evidence="3 4" key="1">
    <citation type="submission" date="2023-12" db="EMBL/GenBank/DDBJ databases">
        <title>Genome sequencing and assembly of bacterial species from a model synthetic community.</title>
        <authorList>
            <person name="Hogle S.L."/>
        </authorList>
    </citation>
    <scope>NUCLEOTIDE SEQUENCE [LARGE SCALE GENOMIC DNA]</scope>
    <source>
        <strain evidence="3 4">HAMBI_3031</strain>
    </source>
</reference>
<dbReference type="SUPFAM" id="SSF51126">
    <property type="entry name" value="Pectin lyase-like"/>
    <property type="match status" value="1"/>
</dbReference>
<keyword evidence="1" id="KW-0732">Signal</keyword>
<evidence type="ECO:0000313" key="3">
    <source>
        <dbReference type="EMBL" id="WQD38816.1"/>
    </source>
</evidence>
<dbReference type="CDD" id="cd00063">
    <property type="entry name" value="FN3"/>
    <property type="match status" value="1"/>
</dbReference>
<accession>A0ABZ0W9Q8</accession>
<feature type="signal peptide" evidence="1">
    <location>
        <begin position="1"/>
        <end position="23"/>
    </location>
</feature>
<dbReference type="InterPro" id="IPR013783">
    <property type="entry name" value="Ig-like_fold"/>
</dbReference>
<dbReference type="InterPro" id="IPR011050">
    <property type="entry name" value="Pectin_lyase_fold/virulence"/>
</dbReference>
<evidence type="ECO:0000259" key="2">
    <source>
        <dbReference type="PROSITE" id="PS50853"/>
    </source>
</evidence>
<dbReference type="RefSeq" id="WP_114792738.1">
    <property type="nucleotide sequence ID" value="NZ_CP139960.1"/>
</dbReference>
<dbReference type="Pfam" id="PF00041">
    <property type="entry name" value="fn3"/>
    <property type="match status" value="1"/>
</dbReference>
<proteinExistence type="predicted"/>
<feature type="domain" description="Fibronectin type-III" evidence="2">
    <location>
        <begin position="31"/>
        <end position="125"/>
    </location>
</feature>
<dbReference type="PROSITE" id="PS51257">
    <property type="entry name" value="PROKAR_LIPOPROTEIN"/>
    <property type="match status" value="1"/>
</dbReference>
<protein>
    <submittedName>
        <fullName evidence="3">DUF4957 domain-containing protein</fullName>
    </submittedName>
</protein>